<gene>
    <name evidence="1" type="ORF">CPELLU_LOCUS668</name>
</gene>
<evidence type="ECO:0000313" key="1">
    <source>
        <dbReference type="EMBL" id="CAG8462021.1"/>
    </source>
</evidence>
<dbReference type="OrthoDB" id="2443776at2759"/>
<accession>A0A9N8VTN5</accession>
<dbReference type="EMBL" id="CAJVQA010000199">
    <property type="protein sequence ID" value="CAG8462021.1"/>
    <property type="molecule type" value="Genomic_DNA"/>
</dbReference>
<proteinExistence type="predicted"/>
<comment type="caution">
    <text evidence="1">The sequence shown here is derived from an EMBL/GenBank/DDBJ whole genome shotgun (WGS) entry which is preliminary data.</text>
</comment>
<name>A0A9N8VTN5_9GLOM</name>
<organism evidence="1 2">
    <name type="scientific">Cetraspora pellucida</name>
    <dbReference type="NCBI Taxonomy" id="1433469"/>
    <lineage>
        <taxon>Eukaryota</taxon>
        <taxon>Fungi</taxon>
        <taxon>Fungi incertae sedis</taxon>
        <taxon>Mucoromycota</taxon>
        <taxon>Glomeromycotina</taxon>
        <taxon>Glomeromycetes</taxon>
        <taxon>Diversisporales</taxon>
        <taxon>Gigasporaceae</taxon>
        <taxon>Cetraspora</taxon>
    </lineage>
</organism>
<protein>
    <submittedName>
        <fullName evidence="1">22349_t:CDS:1</fullName>
    </submittedName>
</protein>
<sequence length="196" mass="22590">MPVNFFNNIVNVISSDSEALQEVQEGAKKFLKEKKKAVFGWKEPRNKRILGDATNLIPVPVAEEKRKNYDANIIDISSKRIKVPINNVTTFEASSNMQYLLPQNALACIPPILKYSPEANVCEAVDTNIYSILNELMGMNYDFSSRKPYVSEPDFTCYHNDDLIMVVEVKRRYILKKTNERTLSEFYTTIKYMATW</sequence>
<dbReference type="Proteomes" id="UP000789759">
    <property type="component" value="Unassembled WGS sequence"/>
</dbReference>
<reference evidence="1" key="1">
    <citation type="submission" date="2021-06" db="EMBL/GenBank/DDBJ databases">
        <authorList>
            <person name="Kallberg Y."/>
            <person name="Tangrot J."/>
            <person name="Rosling A."/>
        </authorList>
    </citation>
    <scope>NUCLEOTIDE SEQUENCE</scope>
    <source>
        <strain evidence="1">FL966</strain>
    </source>
</reference>
<dbReference type="AlphaFoldDB" id="A0A9N8VTN5"/>
<keyword evidence="2" id="KW-1185">Reference proteome</keyword>
<evidence type="ECO:0000313" key="2">
    <source>
        <dbReference type="Proteomes" id="UP000789759"/>
    </source>
</evidence>